<dbReference type="Pfam" id="PF00076">
    <property type="entry name" value="RRM_1"/>
    <property type="match status" value="1"/>
</dbReference>
<keyword evidence="6" id="KW-1185">Reference proteome</keyword>
<accession>A0A8J2SU63</accession>
<dbReference type="SUPFAM" id="SSF54928">
    <property type="entry name" value="RNA-binding domain, RBD"/>
    <property type="match status" value="1"/>
</dbReference>
<comment type="caution">
    <text evidence="5">The sequence shown here is derived from an EMBL/GenBank/DDBJ whole genome shotgun (WGS) entry which is preliminary data.</text>
</comment>
<dbReference type="EMBL" id="CAKKNE010000005">
    <property type="protein sequence ID" value="CAH0377006.1"/>
    <property type="molecule type" value="Genomic_DNA"/>
</dbReference>
<feature type="compositionally biased region" description="Basic and acidic residues" evidence="3">
    <location>
        <begin position="37"/>
        <end position="47"/>
    </location>
</feature>
<sequence length="213" mass="24367">MASTSRSRSRSRSERKSKRRSRSRSRSPRRRSRSRDRKAVDARRDDPDAGEGVSLLCRNLGYNTDKEVVRNAFKEFGRVVDVYLPLDYMTKQPRGFAFVEMGDRRSAAAAIDGLDGKVIDNRAVKVLFATQKRKRPDQMQTLDPRTARGAYRGPPRGPPPPGYGYGGGYGGGGGPRGRSPRRSRRDRSRSRSRSRRRRRRDRSPSRSRSRRRD</sequence>
<dbReference type="InterPro" id="IPR052462">
    <property type="entry name" value="SLIRP/GR-RBP-like"/>
</dbReference>
<evidence type="ECO:0000313" key="5">
    <source>
        <dbReference type="EMBL" id="CAH0377006.1"/>
    </source>
</evidence>
<evidence type="ECO:0000256" key="2">
    <source>
        <dbReference type="PROSITE-ProRule" id="PRU00176"/>
    </source>
</evidence>
<evidence type="ECO:0000256" key="3">
    <source>
        <dbReference type="SAM" id="MobiDB-lite"/>
    </source>
</evidence>
<protein>
    <recommendedName>
        <fullName evidence="4">RRM domain-containing protein</fullName>
    </recommendedName>
</protein>
<dbReference type="Gene3D" id="3.30.70.330">
    <property type="match status" value="1"/>
</dbReference>
<dbReference type="InterPro" id="IPR000504">
    <property type="entry name" value="RRM_dom"/>
</dbReference>
<evidence type="ECO:0000256" key="1">
    <source>
        <dbReference type="ARBA" id="ARBA00022884"/>
    </source>
</evidence>
<feature type="domain" description="RRM" evidence="4">
    <location>
        <begin position="53"/>
        <end position="131"/>
    </location>
</feature>
<feature type="region of interest" description="Disordered" evidence="3">
    <location>
        <begin position="1"/>
        <end position="50"/>
    </location>
</feature>
<gene>
    <name evidence="5" type="ORF">PECAL_5P15880</name>
</gene>
<dbReference type="PANTHER" id="PTHR48027">
    <property type="entry name" value="HETEROGENEOUS NUCLEAR RIBONUCLEOPROTEIN 87F-RELATED"/>
    <property type="match status" value="1"/>
</dbReference>
<dbReference type="AlphaFoldDB" id="A0A8J2SU63"/>
<dbReference type="InterPro" id="IPR012677">
    <property type="entry name" value="Nucleotide-bd_a/b_plait_sf"/>
</dbReference>
<feature type="region of interest" description="Disordered" evidence="3">
    <location>
        <begin position="131"/>
        <end position="213"/>
    </location>
</feature>
<keyword evidence="1 2" id="KW-0694">RNA-binding</keyword>
<dbReference type="Proteomes" id="UP000789595">
    <property type="component" value="Unassembled WGS sequence"/>
</dbReference>
<dbReference type="InterPro" id="IPR035979">
    <property type="entry name" value="RBD_domain_sf"/>
</dbReference>
<dbReference type="OrthoDB" id="439808at2759"/>
<reference evidence="5" key="1">
    <citation type="submission" date="2021-11" db="EMBL/GenBank/DDBJ databases">
        <authorList>
            <consortium name="Genoscope - CEA"/>
            <person name="William W."/>
        </authorList>
    </citation>
    <scope>NUCLEOTIDE SEQUENCE</scope>
</reference>
<dbReference type="SMART" id="SM00360">
    <property type="entry name" value="RRM"/>
    <property type="match status" value="1"/>
</dbReference>
<feature type="compositionally biased region" description="Gly residues" evidence="3">
    <location>
        <begin position="163"/>
        <end position="176"/>
    </location>
</feature>
<evidence type="ECO:0000259" key="4">
    <source>
        <dbReference type="PROSITE" id="PS50102"/>
    </source>
</evidence>
<feature type="compositionally biased region" description="Basic residues" evidence="3">
    <location>
        <begin position="178"/>
        <end position="213"/>
    </location>
</feature>
<name>A0A8J2SU63_9STRA</name>
<dbReference type="PROSITE" id="PS50102">
    <property type="entry name" value="RRM"/>
    <property type="match status" value="1"/>
</dbReference>
<dbReference type="GO" id="GO:0003723">
    <property type="term" value="F:RNA binding"/>
    <property type="evidence" value="ECO:0007669"/>
    <property type="project" value="UniProtKB-UniRule"/>
</dbReference>
<proteinExistence type="predicted"/>
<feature type="compositionally biased region" description="Basic residues" evidence="3">
    <location>
        <begin position="7"/>
        <end position="36"/>
    </location>
</feature>
<organism evidence="5 6">
    <name type="scientific">Pelagomonas calceolata</name>
    <dbReference type="NCBI Taxonomy" id="35677"/>
    <lineage>
        <taxon>Eukaryota</taxon>
        <taxon>Sar</taxon>
        <taxon>Stramenopiles</taxon>
        <taxon>Ochrophyta</taxon>
        <taxon>Pelagophyceae</taxon>
        <taxon>Pelagomonadales</taxon>
        <taxon>Pelagomonadaceae</taxon>
        <taxon>Pelagomonas</taxon>
    </lineage>
</organism>
<evidence type="ECO:0000313" key="6">
    <source>
        <dbReference type="Proteomes" id="UP000789595"/>
    </source>
</evidence>